<sequence length="464" mass="52462">MDRHRNRERLERAVVCIAEKLNDIGLSLELRKTALVEFNKSEAVNRDMFLRIKNQCVENERGAKFLGVWFDNQIKFLPHVSHIRGRMDRANSILRYLSGVTRGAEMNTALMLYKSLVRSVADYGCFIYAPHMAEARLKLERGQFAGLRTALGYRNSTPTNVIVAKAKVPLLRERALTLAKNYCSKVYKYGQMETKYSLMALSGAEHFARYRNPMQKLSVLTEAWDAVFRMSDILGPSQEGYPLWECSFQEVTEGIRVNFDIGSELANRKKADCDVPLQATQYTAEDLAIIRKVICKHQLPNDPLVAYTDGSRLKGSLSTGAAVIMDEMETAYCASLPCECSVYTAECFAIWAALDLARTTVGQEEYRSRRALIVFSDCSSALQALSSNRLNVFKNIYVLRARRVHFDLQQRDNLQIVYVWVPSHRGITGNEMADILAKEGARGTTTREIEVPISDCVEIFAKTA</sequence>
<dbReference type="InterPro" id="IPR036397">
    <property type="entry name" value="RNaseH_sf"/>
</dbReference>
<dbReference type="InterPro" id="IPR012337">
    <property type="entry name" value="RNaseH-like_sf"/>
</dbReference>
<feature type="domain" description="RNase H type-1" evidence="1">
    <location>
        <begin position="300"/>
        <end position="442"/>
    </location>
</feature>
<reference evidence="2" key="2">
    <citation type="submission" date="2018-07" db="EMBL/GenBank/DDBJ databases">
        <authorList>
            <person name="Mckenzie S.K."/>
            <person name="Kronauer D.J.C."/>
        </authorList>
    </citation>
    <scope>NUCLEOTIDE SEQUENCE</scope>
    <source>
        <strain evidence="2">Clonal line C1</strain>
    </source>
</reference>
<dbReference type="GO" id="GO:0004523">
    <property type="term" value="F:RNA-DNA hybrid ribonuclease activity"/>
    <property type="evidence" value="ECO:0007669"/>
    <property type="project" value="InterPro"/>
</dbReference>
<dbReference type="OrthoDB" id="417270at2759"/>
<proteinExistence type="predicted"/>
<gene>
    <name evidence="2" type="ORF">DMN91_004109</name>
</gene>
<dbReference type="AlphaFoldDB" id="A0A3L8DU52"/>
<reference evidence="2" key="1">
    <citation type="journal article" date="2018" name="Genome Res.">
        <title>The genomic architecture and molecular evolution of ant odorant receptors.</title>
        <authorList>
            <person name="McKenzie S.K."/>
            <person name="Kronauer D.J.C."/>
        </authorList>
    </citation>
    <scope>NUCLEOTIDE SEQUENCE [LARGE SCALE GENOMIC DNA]</scope>
    <source>
        <strain evidence="2">Clonal line C1</strain>
    </source>
</reference>
<organism evidence="2">
    <name type="scientific">Ooceraea biroi</name>
    <name type="common">Clonal raider ant</name>
    <name type="synonym">Cerapachys biroi</name>
    <dbReference type="NCBI Taxonomy" id="2015173"/>
    <lineage>
        <taxon>Eukaryota</taxon>
        <taxon>Metazoa</taxon>
        <taxon>Ecdysozoa</taxon>
        <taxon>Arthropoda</taxon>
        <taxon>Hexapoda</taxon>
        <taxon>Insecta</taxon>
        <taxon>Pterygota</taxon>
        <taxon>Neoptera</taxon>
        <taxon>Endopterygota</taxon>
        <taxon>Hymenoptera</taxon>
        <taxon>Apocrita</taxon>
        <taxon>Aculeata</taxon>
        <taxon>Formicoidea</taxon>
        <taxon>Formicidae</taxon>
        <taxon>Dorylinae</taxon>
        <taxon>Ooceraea</taxon>
    </lineage>
</organism>
<dbReference type="Proteomes" id="UP000279307">
    <property type="component" value="Chromosome 4"/>
</dbReference>
<comment type="caution">
    <text evidence="2">The sequence shown here is derived from an EMBL/GenBank/DDBJ whole genome shotgun (WGS) entry which is preliminary data.</text>
</comment>
<dbReference type="EMBL" id="QOIP01000004">
    <property type="protein sequence ID" value="RLU23901.1"/>
    <property type="molecule type" value="Genomic_DNA"/>
</dbReference>
<dbReference type="CDD" id="cd09276">
    <property type="entry name" value="Rnase_HI_RT_non_LTR"/>
    <property type="match status" value="1"/>
</dbReference>
<accession>A0A3L8DU52</accession>
<dbReference type="SUPFAM" id="SSF53098">
    <property type="entry name" value="Ribonuclease H-like"/>
    <property type="match status" value="1"/>
</dbReference>
<dbReference type="Pfam" id="PF00075">
    <property type="entry name" value="RNase_H"/>
    <property type="match status" value="1"/>
</dbReference>
<dbReference type="GO" id="GO:0003676">
    <property type="term" value="F:nucleic acid binding"/>
    <property type="evidence" value="ECO:0007669"/>
    <property type="project" value="InterPro"/>
</dbReference>
<protein>
    <recommendedName>
        <fullName evidence="1">RNase H type-1 domain-containing protein</fullName>
    </recommendedName>
</protein>
<evidence type="ECO:0000259" key="1">
    <source>
        <dbReference type="PROSITE" id="PS50879"/>
    </source>
</evidence>
<name>A0A3L8DU52_OOCBI</name>
<evidence type="ECO:0000313" key="2">
    <source>
        <dbReference type="EMBL" id="RLU23901.1"/>
    </source>
</evidence>
<dbReference type="PROSITE" id="PS50879">
    <property type="entry name" value="RNASE_H_1"/>
    <property type="match status" value="1"/>
</dbReference>
<dbReference type="InterPro" id="IPR002156">
    <property type="entry name" value="RNaseH_domain"/>
</dbReference>
<dbReference type="Gene3D" id="3.30.420.10">
    <property type="entry name" value="Ribonuclease H-like superfamily/Ribonuclease H"/>
    <property type="match status" value="1"/>
</dbReference>